<dbReference type="InterPro" id="IPR000847">
    <property type="entry name" value="LysR_HTH_N"/>
</dbReference>
<proteinExistence type="inferred from homology"/>
<evidence type="ECO:0000256" key="2">
    <source>
        <dbReference type="ARBA" id="ARBA00023015"/>
    </source>
</evidence>
<keyword evidence="3" id="KW-0238">DNA-binding</keyword>
<evidence type="ECO:0000256" key="4">
    <source>
        <dbReference type="ARBA" id="ARBA00023163"/>
    </source>
</evidence>
<keyword evidence="2" id="KW-0805">Transcription regulation</keyword>
<protein>
    <submittedName>
        <fullName evidence="6">LysR family transcriptional regulator</fullName>
    </submittedName>
</protein>
<evidence type="ECO:0000313" key="6">
    <source>
        <dbReference type="EMBL" id="QEE31514.1"/>
    </source>
</evidence>
<dbReference type="PANTHER" id="PTHR30579:SF7">
    <property type="entry name" value="HTH-TYPE TRANSCRIPTIONAL REGULATOR LRHA-RELATED"/>
    <property type="match status" value="1"/>
</dbReference>
<name>A0A5B9EIP7_9BACT</name>
<reference evidence="6 7" key="1">
    <citation type="submission" date="2019-08" db="EMBL/GenBank/DDBJ databases">
        <title>Complete genome sequence of Terriglobus albidus strain ORNL.</title>
        <authorList>
            <person name="Podar M."/>
        </authorList>
    </citation>
    <scope>NUCLEOTIDE SEQUENCE [LARGE SCALE GENOMIC DNA]</scope>
    <source>
        <strain evidence="6 7">ORNL</strain>
    </source>
</reference>
<dbReference type="InterPro" id="IPR036388">
    <property type="entry name" value="WH-like_DNA-bd_sf"/>
</dbReference>
<dbReference type="GO" id="GO:0003677">
    <property type="term" value="F:DNA binding"/>
    <property type="evidence" value="ECO:0007669"/>
    <property type="project" value="UniProtKB-KW"/>
</dbReference>
<dbReference type="SUPFAM" id="SSF53850">
    <property type="entry name" value="Periplasmic binding protein-like II"/>
    <property type="match status" value="1"/>
</dbReference>
<dbReference type="InterPro" id="IPR005119">
    <property type="entry name" value="LysR_subst-bd"/>
</dbReference>
<evidence type="ECO:0000256" key="1">
    <source>
        <dbReference type="ARBA" id="ARBA00009437"/>
    </source>
</evidence>
<keyword evidence="4" id="KW-0804">Transcription</keyword>
<comment type="similarity">
    <text evidence="1">Belongs to the LysR transcriptional regulatory family.</text>
</comment>
<dbReference type="Gene3D" id="3.40.190.10">
    <property type="entry name" value="Periplasmic binding protein-like II"/>
    <property type="match status" value="2"/>
</dbReference>
<dbReference type="Pfam" id="PF03466">
    <property type="entry name" value="LysR_substrate"/>
    <property type="match status" value="1"/>
</dbReference>
<keyword evidence="7" id="KW-1185">Reference proteome</keyword>
<organism evidence="6 7">
    <name type="scientific">Terriglobus albidus</name>
    <dbReference type="NCBI Taxonomy" id="1592106"/>
    <lineage>
        <taxon>Bacteria</taxon>
        <taxon>Pseudomonadati</taxon>
        <taxon>Acidobacteriota</taxon>
        <taxon>Terriglobia</taxon>
        <taxon>Terriglobales</taxon>
        <taxon>Acidobacteriaceae</taxon>
        <taxon>Terriglobus</taxon>
    </lineage>
</organism>
<evidence type="ECO:0000259" key="5">
    <source>
        <dbReference type="PROSITE" id="PS50931"/>
    </source>
</evidence>
<dbReference type="Pfam" id="PF00126">
    <property type="entry name" value="HTH_1"/>
    <property type="match status" value="1"/>
</dbReference>
<evidence type="ECO:0000313" key="7">
    <source>
        <dbReference type="Proteomes" id="UP000321820"/>
    </source>
</evidence>
<dbReference type="AlphaFoldDB" id="A0A5B9EIP7"/>
<sequence length="304" mass="32183">MATRLTLDLDTLRTLTVANDLGSLALAAEQLGRTPSAVSLQMKRLQEELGAPVFRKRGRGLALTEEGVVALAYARRMLSLNDELLDTMQGANIDGHIRIGCTQDFAAVLPSALSHFALLYPRMQVELRIEGNAALADAVEASQIDLAVAIGHETRAAAETIGQLEIVWIAASTFALPQNHPLPLAALGPQCAFRRCAIEHLETATTPYRIAASSPSLDGLWAALLAGLGITARTGLRLPEGLVSAASLFGLPALGALPVTVHRNPQSTGIAVDRMKILLTEAVQAALASQTKTAKKHKQSSRVA</sequence>
<dbReference type="KEGG" id="talb:FTW19_23180"/>
<evidence type="ECO:0000256" key="3">
    <source>
        <dbReference type="ARBA" id="ARBA00023125"/>
    </source>
</evidence>
<dbReference type="GO" id="GO:0003700">
    <property type="term" value="F:DNA-binding transcription factor activity"/>
    <property type="evidence" value="ECO:0007669"/>
    <property type="project" value="InterPro"/>
</dbReference>
<dbReference type="EMBL" id="CP042806">
    <property type="protein sequence ID" value="QEE31514.1"/>
    <property type="molecule type" value="Genomic_DNA"/>
</dbReference>
<dbReference type="Proteomes" id="UP000321820">
    <property type="component" value="Chromosome"/>
</dbReference>
<accession>A0A5B9EIP7</accession>
<dbReference type="PROSITE" id="PS50931">
    <property type="entry name" value="HTH_LYSR"/>
    <property type="match status" value="1"/>
</dbReference>
<dbReference type="InterPro" id="IPR050176">
    <property type="entry name" value="LTTR"/>
</dbReference>
<dbReference type="OrthoDB" id="9785745at2"/>
<dbReference type="PANTHER" id="PTHR30579">
    <property type="entry name" value="TRANSCRIPTIONAL REGULATOR"/>
    <property type="match status" value="1"/>
</dbReference>
<dbReference type="InterPro" id="IPR036390">
    <property type="entry name" value="WH_DNA-bd_sf"/>
</dbReference>
<dbReference type="SUPFAM" id="SSF46785">
    <property type="entry name" value="Winged helix' DNA-binding domain"/>
    <property type="match status" value="1"/>
</dbReference>
<gene>
    <name evidence="6" type="ORF">FTW19_23180</name>
</gene>
<feature type="domain" description="HTH lysR-type" evidence="5">
    <location>
        <begin position="7"/>
        <end position="64"/>
    </location>
</feature>
<dbReference type="Gene3D" id="1.10.10.10">
    <property type="entry name" value="Winged helix-like DNA-binding domain superfamily/Winged helix DNA-binding domain"/>
    <property type="match status" value="1"/>
</dbReference>